<dbReference type="AlphaFoldDB" id="W4M166"/>
<comment type="caution">
    <text evidence="1">The sequence shown here is derived from an EMBL/GenBank/DDBJ whole genome shotgun (WGS) entry which is preliminary data.</text>
</comment>
<evidence type="ECO:0000313" key="1">
    <source>
        <dbReference type="EMBL" id="ETX03930.1"/>
    </source>
</evidence>
<organism evidence="1 2">
    <name type="scientific">Candidatus Entotheonella gemina</name>
    <dbReference type="NCBI Taxonomy" id="1429439"/>
    <lineage>
        <taxon>Bacteria</taxon>
        <taxon>Pseudomonadati</taxon>
        <taxon>Nitrospinota/Tectimicrobiota group</taxon>
        <taxon>Candidatus Tectimicrobiota</taxon>
        <taxon>Candidatus Entotheonellia</taxon>
        <taxon>Candidatus Entotheonellales</taxon>
        <taxon>Candidatus Entotheonellaceae</taxon>
        <taxon>Candidatus Entotheonella</taxon>
    </lineage>
</organism>
<protein>
    <recommendedName>
        <fullName evidence="3">DUF488 domain-containing protein</fullName>
    </recommendedName>
</protein>
<dbReference type="EMBL" id="AZHX01001347">
    <property type="protein sequence ID" value="ETX03930.1"/>
    <property type="molecule type" value="Genomic_DNA"/>
</dbReference>
<dbReference type="HOGENOM" id="CLU_077467_2_0_7"/>
<accession>W4M166</accession>
<evidence type="ECO:0008006" key="3">
    <source>
        <dbReference type="Google" id="ProtNLM"/>
    </source>
</evidence>
<gene>
    <name evidence="1" type="ORF">ETSY2_31725</name>
</gene>
<dbReference type="InterPro" id="IPR007438">
    <property type="entry name" value="DUF488"/>
</dbReference>
<dbReference type="PANTHER" id="PTHR39337">
    <property type="entry name" value="BLR5642 PROTEIN"/>
    <property type="match status" value="1"/>
</dbReference>
<reference evidence="1 2" key="1">
    <citation type="journal article" date="2014" name="Nature">
        <title>An environmental bacterial taxon with a large and distinct metabolic repertoire.</title>
        <authorList>
            <person name="Wilson M.C."/>
            <person name="Mori T."/>
            <person name="Ruckert C."/>
            <person name="Uria A.R."/>
            <person name="Helf M.J."/>
            <person name="Takada K."/>
            <person name="Gernert C."/>
            <person name="Steffens U.A."/>
            <person name="Heycke N."/>
            <person name="Schmitt S."/>
            <person name="Rinke C."/>
            <person name="Helfrich E.J."/>
            <person name="Brachmann A.O."/>
            <person name="Gurgui C."/>
            <person name="Wakimoto T."/>
            <person name="Kracht M."/>
            <person name="Crusemann M."/>
            <person name="Hentschel U."/>
            <person name="Abe I."/>
            <person name="Matsunaga S."/>
            <person name="Kalinowski J."/>
            <person name="Takeyama H."/>
            <person name="Piel J."/>
        </authorList>
    </citation>
    <scope>NUCLEOTIDE SEQUENCE [LARGE SCALE GENOMIC DNA]</scope>
    <source>
        <strain evidence="2">TSY2</strain>
    </source>
</reference>
<keyword evidence="2" id="KW-1185">Reference proteome</keyword>
<dbReference type="Proteomes" id="UP000019140">
    <property type="component" value="Unassembled WGS sequence"/>
</dbReference>
<name>W4M166_9BACT</name>
<dbReference type="Pfam" id="PF04343">
    <property type="entry name" value="DUF488"/>
    <property type="match status" value="1"/>
</dbReference>
<dbReference type="PANTHER" id="PTHR39337:SF1">
    <property type="entry name" value="BLR5642 PROTEIN"/>
    <property type="match status" value="1"/>
</dbReference>
<sequence length="142" mass="16553">MPRVIAYTVGYGGRQPQDFLDVLEQHGIETVVDVRLRPDRTRLRSFVRANEIGKGIERLLAERRMAYVSLIELGNPFMDDDDWRPRYERLMASAGEVLTEKLFDIPGPLCLMCAERRVETCHRWFIAEYLVQHHGFAIQHIP</sequence>
<proteinExistence type="predicted"/>
<evidence type="ECO:0000313" key="2">
    <source>
        <dbReference type="Proteomes" id="UP000019140"/>
    </source>
</evidence>